<sequence>MARCAIAQRSGNFNQRYSQELERMHASHFWEYHYLYDSPELSVNAKSASGYTTPVSWLQERDRQEADPWNRLPQMINCSLDPFIATPGVTTRQRSLVQFYMKDTATILFGVSNTPLYSPCAATGMAFVGDSKVAIGWMCILAEEMISALRGQNSSHSLAQQKARGYRNLKQAILNRRDNFQDAIMGVAIAGLFQYGFGDAYSQSLHTTMADRLIRERDSIADAIQSAPHLEPFYLAAQFAFGRTRIDSAHKLAWTRQQWISDIKAVFAASILGNTLESLEATCYAHTKQRLMDTVRHALAGHHKPSSFAKAMQLTLLNEISWTVLRFKNNLAVITKYFRRFHFICQHSILDADSSGGQTHELKAAAVASMGSRARRDVVEEVMPGKLLESDADVLEKHIVALQMFYYLGEESQDWLLSSLLQWLEMNDTACVKKISDKELELLEQTVMDNWSVYDRARTDQTSTKA</sequence>
<dbReference type="RefSeq" id="XP_017997207.1">
    <property type="nucleotide sequence ID" value="XM_018141416.1"/>
</dbReference>
<proteinExistence type="predicted"/>
<dbReference type="GeneID" id="28733296"/>
<dbReference type="EMBL" id="LFJN01000025">
    <property type="protein sequence ID" value="KPI37244.1"/>
    <property type="molecule type" value="Genomic_DNA"/>
</dbReference>
<dbReference type="VEuPathDB" id="FungiDB:AB675_1519"/>
<accession>A0A0N1NX83</accession>
<organism evidence="1 2">
    <name type="scientific">Cyphellophora attinorum</name>
    <dbReference type="NCBI Taxonomy" id="1664694"/>
    <lineage>
        <taxon>Eukaryota</taxon>
        <taxon>Fungi</taxon>
        <taxon>Dikarya</taxon>
        <taxon>Ascomycota</taxon>
        <taxon>Pezizomycotina</taxon>
        <taxon>Eurotiomycetes</taxon>
        <taxon>Chaetothyriomycetidae</taxon>
        <taxon>Chaetothyriales</taxon>
        <taxon>Cyphellophoraceae</taxon>
        <taxon>Cyphellophora</taxon>
    </lineage>
</organism>
<evidence type="ECO:0000313" key="1">
    <source>
        <dbReference type="EMBL" id="KPI37244.1"/>
    </source>
</evidence>
<reference evidence="1 2" key="1">
    <citation type="submission" date="2015-06" db="EMBL/GenBank/DDBJ databases">
        <title>Draft genome of the ant-associated black yeast Phialophora attae CBS 131958.</title>
        <authorList>
            <person name="Moreno L.F."/>
            <person name="Stielow B.J."/>
            <person name="de Hoog S."/>
            <person name="Vicente V.A."/>
            <person name="Weiss V.A."/>
            <person name="de Vries M."/>
            <person name="Cruz L.M."/>
            <person name="Souza E.M."/>
        </authorList>
    </citation>
    <scope>NUCLEOTIDE SEQUENCE [LARGE SCALE GENOMIC DNA]</scope>
    <source>
        <strain evidence="1 2">CBS 131958</strain>
    </source>
</reference>
<dbReference type="OrthoDB" id="4105850at2759"/>
<dbReference type="Proteomes" id="UP000038010">
    <property type="component" value="Unassembled WGS sequence"/>
</dbReference>
<protein>
    <submittedName>
        <fullName evidence="1">Uncharacterized protein</fullName>
    </submittedName>
</protein>
<name>A0A0N1NX83_9EURO</name>
<dbReference type="AlphaFoldDB" id="A0A0N1NX83"/>
<evidence type="ECO:0000313" key="2">
    <source>
        <dbReference type="Proteomes" id="UP000038010"/>
    </source>
</evidence>
<comment type="caution">
    <text evidence="1">The sequence shown here is derived from an EMBL/GenBank/DDBJ whole genome shotgun (WGS) entry which is preliminary data.</text>
</comment>
<gene>
    <name evidence="1" type="ORF">AB675_1519</name>
</gene>
<keyword evidence="2" id="KW-1185">Reference proteome</keyword>